<evidence type="ECO:0000256" key="4">
    <source>
        <dbReference type="ARBA" id="ARBA00022679"/>
    </source>
</evidence>
<evidence type="ECO:0000256" key="2">
    <source>
        <dbReference type="ARBA" id="ARBA00022670"/>
    </source>
</evidence>
<feature type="domain" description="Glycosyl transferase family 51" evidence="12">
    <location>
        <begin position="194"/>
        <end position="368"/>
    </location>
</feature>
<evidence type="ECO:0000256" key="5">
    <source>
        <dbReference type="ARBA" id="ARBA00022801"/>
    </source>
</evidence>
<evidence type="ECO:0000313" key="13">
    <source>
        <dbReference type="EMBL" id="MFB2880281.1"/>
    </source>
</evidence>
<dbReference type="InterPro" id="IPR036950">
    <property type="entry name" value="PBP_transglycosylase"/>
</dbReference>
<keyword evidence="4 13" id="KW-0808">Transferase</keyword>
<feature type="compositionally biased region" description="Polar residues" evidence="9">
    <location>
        <begin position="10"/>
        <end position="19"/>
    </location>
</feature>
<feature type="domain" description="Penicillin-binding protein transpeptidase" evidence="11">
    <location>
        <begin position="461"/>
        <end position="692"/>
    </location>
</feature>
<name>A0ABV4XCK5_9CYAN</name>
<feature type="compositionally biased region" description="Low complexity" evidence="9">
    <location>
        <begin position="785"/>
        <end position="796"/>
    </location>
</feature>
<evidence type="ECO:0000259" key="11">
    <source>
        <dbReference type="Pfam" id="PF00905"/>
    </source>
</evidence>
<keyword evidence="10" id="KW-0812">Transmembrane</keyword>
<feature type="compositionally biased region" description="Low complexity" evidence="9">
    <location>
        <begin position="944"/>
        <end position="957"/>
    </location>
</feature>
<dbReference type="InterPro" id="IPR023346">
    <property type="entry name" value="Lysozyme-like_dom_sf"/>
</dbReference>
<feature type="compositionally biased region" description="Basic and acidic residues" evidence="9">
    <location>
        <begin position="20"/>
        <end position="31"/>
    </location>
</feature>
<feature type="compositionally biased region" description="Polar residues" evidence="9">
    <location>
        <begin position="58"/>
        <end position="72"/>
    </location>
</feature>
<dbReference type="SUPFAM" id="SSF53955">
    <property type="entry name" value="Lysozyme-like"/>
    <property type="match status" value="1"/>
</dbReference>
<sequence>MTKFIPKLQEISTKFSGSESKPEQTSGRETEIGQPTAHQGVTKDGSPISRSADPDGSPGTSQDPLEPTQINSLEELGSFSAASSAEIAESEEDAAQNQETASSKSLSKLKQKTREIATKLHIPESVLDSPWLDPNNPVYRTKKFWLIAGASVTLGGGALATGITWWTLERNLPSPNDVLTFVRDGTLTIKAEDGAILQQVGPATREKLQLEQMPPQLVQAFIASEDRRFYQHQGVDWQGVGRAFVSNISAGNVVEGGSTITQQLARIVFLNQERTITRKVQEVMLAQKIEKEMKKDKILERYLNLVYLGEGAYGVADAAWVYFSKPTSDLSLPEIATIVGVTPAPSTFSPLANPKLALERRNIVLNRMVDAGFLTKDQAQAASAEPLALKPATPKRLSTEAAYFTSFIQQELPKYVPQDAIEAGGLTVETSLNPKWQKVAEEVVDEVVSENGKEQGFQQAALVAIDPHNGEVKAMVGGTDFENTQFNRVTQAQRQPGSTFKGFLYTTAIAGGISPYRGYLDAPFQVDDYTPRNYNDDHSGWISMRDALTLSVNTVAVKVLINTGFQPVIDIAQKMGIKSELKPTYSLALGASEVNLLELTNAYGTFAAKGVHAPVYGIRRVIDQQGKVIFEAKPKAEKALDGETAAIMSWMLQDVVNDGTGRPAQLFDRQVAGKTGTSDQARDLWFVGYIPQLVTGVWLGNDDNSPTWGTSATAARTWNKFMVKAVEDIPIEKFPERPKLEGRKGVVALQPIKPEKMSNIRATASRTEDSNKEPERRPRSRREVSPAATSSTPTVSRPRRRDSQNTAATSNTTNTQTTFRPRRRDSQNTAATSNTTNTQTTFRPRRRRIQQSSVSTSNTTNTQTTFRPRRRRIQQSSVSTSNTTNTQTTFRPRRRRIYQSNANPSNTTNTQTRYRVRRRVSENTAVNSNSSSPQTNYRSRRRSYQSNTSRATQQPVVRQRRRSVQQSSSPQTYQPRRSRRTYNSSSGSGSSRTRSRRQTTPQAAPAPAPAPSFELNTHQIR</sequence>
<feature type="compositionally biased region" description="Low complexity" evidence="9">
    <location>
        <begin position="827"/>
        <end position="842"/>
    </location>
</feature>
<dbReference type="RefSeq" id="WP_413273301.1">
    <property type="nucleotide sequence ID" value="NZ_JBHFNQ010000200.1"/>
</dbReference>
<dbReference type="GO" id="GO:0016757">
    <property type="term" value="F:glycosyltransferase activity"/>
    <property type="evidence" value="ECO:0007669"/>
    <property type="project" value="UniProtKB-KW"/>
</dbReference>
<evidence type="ECO:0000256" key="9">
    <source>
        <dbReference type="SAM" id="MobiDB-lite"/>
    </source>
</evidence>
<feature type="compositionally biased region" description="Polar residues" evidence="9">
    <location>
        <begin position="898"/>
        <end position="913"/>
    </location>
</feature>
<dbReference type="Gene3D" id="1.10.3810.10">
    <property type="entry name" value="Biosynthetic peptidoglycan transglycosylase-like"/>
    <property type="match status" value="1"/>
</dbReference>
<evidence type="ECO:0000256" key="6">
    <source>
        <dbReference type="ARBA" id="ARBA00023268"/>
    </source>
</evidence>
<dbReference type="InterPro" id="IPR050396">
    <property type="entry name" value="Glycosyltr_51/Transpeptidase"/>
</dbReference>
<dbReference type="SUPFAM" id="SSF56601">
    <property type="entry name" value="beta-lactamase/transpeptidase-like"/>
    <property type="match status" value="1"/>
</dbReference>
<dbReference type="InterPro" id="IPR001460">
    <property type="entry name" value="PCN-bd_Tpept"/>
</dbReference>
<keyword evidence="6" id="KW-0511">Multifunctional enzyme</keyword>
<dbReference type="NCBIfam" id="TIGR02074">
    <property type="entry name" value="PBP_1a_fam"/>
    <property type="match status" value="1"/>
</dbReference>
<keyword evidence="10" id="KW-1133">Transmembrane helix</keyword>
<dbReference type="EMBL" id="JBHFNQ010000200">
    <property type="protein sequence ID" value="MFB2880281.1"/>
    <property type="molecule type" value="Genomic_DNA"/>
</dbReference>
<feature type="transmembrane region" description="Helical" evidence="10">
    <location>
        <begin position="144"/>
        <end position="168"/>
    </location>
</feature>
<accession>A0ABV4XCK5</accession>
<protein>
    <submittedName>
        <fullName evidence="13">Transglycosylase domain-containing protein</fullName>
        <ecNumber evidence="13">2.4.-.-</ecNumber>
    </submittedName>
</protein>
<dbReference type="PANTHER" id="PTHR32282">
    <property type="entry name" value="BINDING PROTEIN TRANSPEPTIDASE, PUTATIVE-RELATED"/>
    <property type="match status" value="1"/>
</dbReference>
<evidence type="ECO:0000259" key="12">
    <source>
        <dbReference type="Pfam" id="PF00912"/>
    </source>
</evidence>
<keyword evidence="3 13" id="KW-0328">Glycosyltransferase</keyword>
<reference evidence="13 14" key="1">
    <citation type="submission" date="2024-09" db="EMBL/GenBank/DDBJ databases">
        <title>Floridaenema gen nov. (Aerosakkonemataceae, Aerosakkonematales ord. nov., Cyanobacteria) from benthic tropical and subtropical fresh waters, with the description of four new species.</title>
        <authorList>
            <person name="Moretto J.A."/>
            <person name="Berthold D.E."/>
            <person name="Lefler F.W."/>
            <person name="Huang I.-S."/>
            <person name="Laughinghouse H. IV."/>
        </authorList>
    </citation>
    <scope>NUCLEOTIDE SEQUENCE [LARGE SCALE GENOMIC DNA]</scope>
    <source>
        <strain evidence="13 14">BLCC-F46</strain>
    </source>
</reference>
<feature type="compositionally biased region" description="Low complexity" evidence="9">
    <location>
        <begin position="874"/>
        <end position="889"/>
    </location>
</feature>
<feature type="region of interest" description="Disordered" evidence="9">
    <location>
        <begin position="745"/>
        <end position="1021"/>
    </location>
</feature>
<keyword evidence="10" id="KW-0472">Membrane</keyword>
<evidence type="ECO:0000256" key="10">
    <source>
        <dbReference type="SAM" id="Phobius"/>
    </source>
</evidence>
<comment type="catalytic activity">
    <reaction evidence="8">
        <text>[GlcNAc-(1-&gt;4)-Mur2Ac(oyl-L-Ala-gamma-D-Glu-L-Lys-D-Ala-D-Ala)](n)-di-trans,octa-cis-undecaprenyl diphosphate + beta-D-GlcNAc-(1-&gt;4)-Mur2Ac(oyl-L-Ala-gamma-D-Glu-L-Lys-D-Ala-D-Ala)-di-trans,octa-cis-undecaprenyl diphosphate = [GlcNAc-(1-&gt;4)-Mur2Ac(oyl-L-Ala-gamma-D-Glu-L-Lys-D-Ala-D-Ala)](n+1)-di-trans,octa-cis-undecaprenyl diphosphate + di-trans,octa-cis-undecaprenyl diphosphate + H(+)</text>
        <dbReference type="Rhea" id="RHEA:23708"/>
        <dbReference type="Rhea" id="RHEA-COMP:9602"/>
        <dbReference type="Rhea" id="RHEA-COMP:9603"/>
        <dbReference type="ChEBI" id="CHEBI:15378"/>
        <dbReference type="ChEBI" id="CHEBI:58405"/>
        <dbReference type="ChEBI" id="CHEBI:60033"/>
        <dbReference type="ChEBI" id="CHEBI:78435"/>
        <dbReference type="EC" id="2.4.99.28"/>
    </reaction>
</comment>
<feature type="region of interest" description="Disordered" evidence="9">
    <location>
        <begin position="1"/>
        <end position="108"/>
    </location>
</feature>
<evidence type="ECO:0000256" key="8">
    <source>
        <dbReference type="ARBA" id="ARBA00049902"/>
    </source>
</evidence>
<feature type="compositionally biased region" description="Low complexity" evidence="9">
    <location>
        <begin position="804"/>
        <end position="818"/>
    </location>
</feature>
<keyword evidence="1" id="KW-0121">Carboxypeptidase</keyword>
<dbReference type="EC" id="2.4.-.-" evidence="13"/>
<proteinExistence type="predicted"/>
<feature type="compositionally biased region" description="Polar residues" evidence="9">
    <location>
        <begin position="922"/>
        <end position="933"/>
    </location>
</feature>
<dbReference type="Proteomes" id="UP001576774">
    <property type="component" value="Unassembled WGS sequence"/>
</dbReference>
<comment type="caution">
    <text evidence="13">The sequence shown here is derived from an EMBL/GenBank/DDBJ whole genome shotgun (WGS) entry which is preliminary data.</text>
</comment>
<feature type="compositionally biased region" description="Low complexity" evidence="9">
    <location>
        <begin position="981"/>
        <end position="1003"/>
    </location>
</feature>
<feature type="compositionally biased region" description="Basic and acidic residues" evidence="9">
    <location>
        <begin position="766"/>
        <end position="784"/>
    </location>
</feature>
<keyword evidence="2" id="KW-0645">Protease</keyword>
<dbReference type="InterPro" id="IPR012338">
    <property type="entry name" value="Beta-lactam/transpept-like"/>
</dbReference>
<evidence type="ECO:0000256" key="3">
    <source>
        <dbReference type="ARBA" id="ARBA00022676"/>
    </source>
</evidence>
<dbReference type="Pfam" id="PF00905">
    <property type="entry name" value="Transpeptidase"/>
    <property type="match status" value="1"/>
</dbReference>
<gene>
    <name evidence="13" type="ORF">ACE1CC_25825</name>
</gene>
<dbReference type="PANTHER" id="PTHR32282:SF31">
    <property type="entry name" value="PEPTIDOGLYCAN GLYCOSYLTRANSFERASE"/>
    <property type="match status" value="1"/>
</dbReference>
<keyword evidence="14" id="KW-1185">Reference proteome</keyword>
<feature type="compositionally biased region" description="Low complexity" evidence="9">
    <location>
        <begin position="850"/>
        <end position="866"/>
    </location>
</feature>
<organism evidence="13 14">
    <name type="scientific">Floridaenema aerugineum BLCC-F46</name>
    <dbReference type="NCBI Taxonomy" id="3153654"/>
    <lineage>
        <taxon>Bacteria</taxon>
        <taxon>Bacillati</taxon>
        <taxon>Cyanobacteriota</taxon>
        <taxon>Cyanophyceae</taxon>
        <taxon>Oscillatoriophycideae</taxon>
        <taxon>Aerosakkonematales</taxon>
        <taxon>Aerosakkonemataceae</taxon>
        <taxon>Floridanema</taxon>
        <taxon>Floridanema aerugineum</taxon>
    </lineage>
</organism>
<evidence type="ECO:0000313" key="14">
    <source>
        <dbReference type="Proteomes" id="UP001576774"/>
    </source>
</evidence>
<keyword evidence="5" id="KW-0378">Hydrolase</keyword>
<evidence type="ECO:0000256" key="7">
    <source>
        <dbReference type="ARBA" id="ARBA00034000"/>
    </source>
</evidence>
<evidence type="ECO:0000256" key="1">
    <source>
        <dbReference type="ARBA" id="ARBA00022645"/>
    </source>
</evidence>
<dbReference type="Gene3D" id="3.40.710.10">
    <property type="entry name" value="DD-peptidase/beta-lactamase superfamily"/>
    <property type="match status" value="1"/>
</dbReference>
<comment type="catalytic activity">
    <reaction evidence="7">
        <text>Preferential cleavage: (Ac)2-L-Lys-D-Ala-|-D-Ala. Also transpeptidation of peptidyl-alanyl moieties that are N-acyl substituents of D-alanine.</text>
        <dbReference type="EC" id="3.4.16.4"/>
    </reaction>
</comment>
<dbReference type="Pfam" id="PF00912">
    <property type="entry name" value="Transgly"/>
    <property type="match status" value="1"/>
</dbReference>
<dbReference type="InterPro" id="IPR001264">
    <property type="entry name" value="Glyco_trans_51"/>
</dbReference>